<dbReference type="AlphaFoldDB" id="A0A915IX58"/>
<evidence type="ECO:0000313" key="1">
    <source>
        <dbReference type="Proteomes" id="UP000887565"/>
    </source>
</evidence>
<name>A0A915IX58_ROMCU</name>
<proteinExistence type="predicted"/>
<evidence type="ECO:0000313" key="2">
    <source>
        <dbReference type="WBParaSite" id="nRc.2.0.1.t18785-RA"/>
    </source>
</evidence>
<dbReference type="Proteomes" id="UP000887565">
    <property type="component" value="Unplaced"/>
</dbReference>
<organism evidence="1 2">
    <name type="scientific">Romanomermis culicivorax</name>
    <name type="common">Nematode worm</name>
    <dbReference type="NCBI Taxonomy" id="13658"/>
    <lineage>
        <taxon>Eukaryota</taxon>
        <taxon>Metazoa</taxon>
        <taxon>Ecdysozoa</taxon>
        <taxon>Nematoda</taxon>
        <taxon>Enoplea</taxon>
        <taxon>Dorylaimia</taxon>
        <taxon>Mermithida</taxon>
        <taxon>Mermithoidea</taxon>
        <taxon>Mermithidae</taxon>
        <taxon>Romanomermis</taxon>
    </lineage>
</organism>
<accession>A0A915IX58</accession>
<keyword evidence="1" id="KW-1185">Reference proteome</keyword>
<dbReference type="WBParaSite" id="nRc.2.0.1.t18785-RA">
    <property type="protein sequence ID" value="nRc.2.0.1.t18785-RA"/>
    <property type="gene ID" value="nRc.2.0.1.g18785"/>
</dbReference>
<reference evidence="2" key="1">
    <citation type="submission" date="2022-11" db="UniProtKB">
        <authorList>
            <consortium name="WormBaseParasite"/>
        </authorList>
    </citation>
    <scope>IDENTIFICATION</scope>
</reference>
<sequence>MASYGQQPHFHVILLRNCEACDLHIAYGEIHTHRIDLPTSKQIWHSISGEPPDIAGIELYGKKGGMTRILSFNLNVDLACYPPLFLYGTQGYKYRILKADPNNKRANNDLAAQFNAGKDSGTLYMDDDLD</sequence>
<protein>
    <submittedName>
        <fullName evidence="2">Uncharacterized protein</fullName>
    </submittedName>
</protein>